<dbReference type="InterPro" id="IPR010540">
    <property type="entry name" value="CmpB_TMEM229"/>
</dbReference>
<accession>A0A1Y4LJV4</accession>
<proteinExistence type="predicted"/>
<comment type="caution">
    <text evidence="1">The sequence shown here is derived from an EMBL/GenBank/DDBJ whole genome shotgun (WGS) entry which is preliminary data.</text>
</comment>
<gene>
    <name evidence="1" type="ORF">B5F14_09375</name>
</gene>
<dbReference type="Pfam" id="PF06541">
    <property type="entry name" value="ABC_trans_CmpB"/>
    <property type="match status" value="1"/>
</dbReference>
<evidence type="ECO:0000313" key="2">
    <source>
        <dbReference type="Proteomes" id="UP000195447"/>
    </source>
</evidence>
<dbReference type="GeneID" id="79876445"/>
<keyword evidence="2" id="KW-1185">Reference proteome</keyword>
<evidence type="ECO:0000313" key="1">
    <source>
        <dbReference type="EMBL" id="OUP56986.1"/>
    </source>
</evidence>
<sequence length="254" mass="30194">MELLYAYTYFIVYAFLGWVCEDIYCGIGKRKFINRGFLYGPYCPIYGFGALLVIYPLLMVSKHPIVVFIFGMVLTSILEYITSFVMEKLFATRWWDYSTYPFNINGRICLQNSLLFGLMALVVVYGLHPIVSRFVERIPLGFLVIFLIMFTIFFVIDIVNTVIVLLRRKKVFLKLKEDIDELRAQFESDRDILNEEFERWINDHKELDVVRKRIQKRVEMIDELRKKHIVRAFPDRKLSDQLNQLQDIVKKLTK</sequence>
<dbReference type="RefSeq" id="WP_015535713.1">
    <property type="nucleotide sequence ID" value="NZ_CALHAA010000016.1"/>
</dbReference>
<dbReference type="Proteomes" id="UP000195447">
    <property type="component" value="Unassembled WGS sequence"/>
</dbReference>
<reference evidence="2" key="1">
    <citation type="submission" date="2017-04" db="EMBL/GenBank/DDBJ databases">
        <title>Function of individual gut microbiota members based on whole genome sequencing of pure cultures obtained from chicken caecum.</title>
        <authorList>
            <person name="Medvecky M."/>
            <person name="Cejkova D."/>
            <person name="Polansky O."/>
            <person name="Karasova D."/>
            <person name="Kubasova T."/>
            <person name="Cizek A."/>
            <person name="Rychlik I."/>
        </authorList>
    </citation>
    <scope>NUCLEOTIDE SEQUENCE [LARGE SCALE GENOMIC DNA]</scope>
    <source>
        <strain evidence="2">An178</strain>
    </source>
</reference>
<name>A0A1Y4LJV4_9FIRM</name>
<protein>
    <submittedName>
        <fullName evidence="1">Uncharacterized protein</fullName>
    </submittedName>
</protein>
<dbReference type="EMBL" id="NFKM01000023">
    <property type="protein sequence ID" value="OUP56986.1"/>
    <property type="molecule type" value="Genomic_DNA"/>
</dbReference>
<organism evidence="1 2">
    <name type="scientific">Faecalitalea cylindroides</name>
    <dbReference type="NCBI Taxonomy" id="39483"/>
    <lineage>
        <taxon>Bacteria</taxon>
        <taxon>Bacillati</taxon>
        <taxon>Bacillota</taxon>
        <taxon>Erysipelotrichia</taxon>
        <taxon>Erysipelotrichales</taxon>
        <taxon>Erysipelotrichaceae</taxon>
        <taxon>Faecalitalea</taxon>
    </lineage>
</organism>
<dbReference type="AlphaFoldDB" id="A0A1Y4LJV4"/>